<protein>
    <recommendedName>
        <fullName evidence="7">O-succinylbenzoate--CoA ligase</fullName>
    </recommendedName>
</protein>
<reference evidence="5 6" key="1">
    <citation type="journal article" date="2019" name="Sci. Rep.">
        <title>Sulfobacillus thermotolerans: new insights into resistance and metabolic capacities of acidophilic chemolithotrophs.</title>
        <authorList>
            <person name="Panyushkina A.E."/>
            <person name="Babenko V.V."/>
            <person name="Nikitina A.S."/>
            <person name="Selezneva O.V."/>
            <person name="Tsaplina I.A."/>
            <person name="Letarova M.A."/>
            <person name="Kostryukova E.S."/>
            <person name="Letarov A.V."/>
        </authorList>
    </citation>
    <scope>NUCLEOTIDE SEQUENCE [LARGE SCALE GENOMIC DNA]</scope>
    <source>
        <strain evidence="5 6">Kr1</strain>
    </source>
</reference>
<evidence type="ECO:0008006" key="7">
    <source>
        <dbReference type="Google" id="ProtNLM"/>
    </source>
</evidence>
<sequence length="550" mass="60426">MLTEKDYLFNIPVSLQSYLQGYTLPDVFDKTVARYGHRIAAYDGERSYTWQQWQEDARAFATALANMGIGRGDVVGVHLPNSWEFLVAHVGIAMRGAVMLPLHMAHGEREISALLSRTQARVVITPDQFRGHQQSTLTQHLLETLPFLETIIVVGAQRGSFSHPAMKDYHTLMEHGRQDSWQPVPVRPDDPFMLIASSGTTSTRPKICLHSHDGLLSNAWVTATEGQARPEDIILSGSPFTHLFGILSVHISLLMGGGQSLIAYWNVMDFLERAQSSQATVIFAVPTQLRDMMNALDAHPHSYQLSVREIRTGGAAVPKELIAAVRQHLNAGVVIQWGMSEIGSGIFTRPGVPDAIVGESVGRPAPGAEVRILIEGAPAPVGDIGDLYYRSPYLFHGYYGDPELTAEQVDAEAWLRTGDLASWNADGTIQYRGRATETLNRGGLKFSALEVESLLSDLPEIAQHAILPRPDLRLGERACLAVSFREGASLTLQDICHHLEAKGLAKYKWPEELVVLEKLPTTPTGKIARALLKEAVLEAERNKTSEGASK</sequence>
<accession>A0ABN5H6C1</accession>
<dbReference type="SUPFAM" id="SSF56801">
    <property type="entry name" value="Acetyl-CoA synthetase-like"/>
    <property type="match status" value="1"/>
</dbReference>
<evidence type="ECO:0000259" key="4">
    <source>
        <dbReference type="Pfam" id="PF13193"/>
    </source>
</evidence>
<evidence type="ECO:0000313" key="6">
    <source>
        <dbReference type="Proteomes" id="UP000325292"/>
    </source>
</evidence>
<dbReference type="Gene3D" id="3.40.50.12780">
    <property type="entry name" value="N-terminal domain of ligase-like"/>
    <property type="match status" value="1"/>
</dbReference>
<feature type="domain" description="AMP-binding enzyme C-terminal" evidence="4">
    <location>
        <begin position="450"/>
        <end position="526"/>
    </location>
</feature>
<name>A0ABN5H6C1_9FIRM</name>
<comment type="similarity">
    <text evidence="1">Belongs to the ATP-dependent AMP-binding enzyme family.</text>
</comment>
<gene>
    <name evidence="5" type="ORF">BXT84_09505</name>
</gene>
<dbReference type="InterPro" id="IPR045851">
    <property type="entry name" value="AMP-bd_C_sf"/>
</dbReference>
<keyword evidence="6" id="KW-1185">Reference proteome</keyword>
<dbReference type="InterPro" id="IPR000873">
    <property type="entry name" value="AMP-dep_synth/lig_dom"/>
</dbReference>
<dbReference type="InterPro" id="IPR025110">
    <property type="entry name" value="AMP-bd_C"/>
</dbReference>
<dbReference type="PANTHER" id="PTHR43201">
    <property type="entry name" value="ACYL-COA SYNTHETASE"/>
    <property type="match status" value="1"/>
</dbReference>
<dbReference type="Proteomes" id="UP000325292">
    <property type="component" value="Chromosome"/>
</dbReference>
<evidence type="ECO:0000259" key="3">
    <source>
        <dbReference type="Pfam" id="PF00501"/>
    </source>
</evidence>
<dbReference type="Pfam" id="PF00501">
    <property type="entry name" value="AMP-binding"/>
    <property type="match status" value="1"/>
</dbReference>
<dbReference type="Pfam" id="PF13193">
    <property type="entry name" value="AMP-binding_C"/>
    <property type="match status" value="1"/>
</dbReference>
<dbReference type="InterPro" id="IPR042099">
    <property type="entry name" value="ANL_N_sf"/>
</dbReference>
<dbReference type="EMBL" id="CP019454">
    <property type="protein sequence ID" value="AUW95511.1"/>
    <property type="molecule type" value="Genomic_DNA"/>
</dbReference>
<dbReference type="PANTHER" id="PTHR43201:SF5">
    <property type="entry name" value="MEDIUM-CHAIN ACYL-COA LIGASE ACSF2, MITOCHONDRIAL"/>
    <property type="match status" value="1"/>
</dbReference>
<proteinExistence type="inferred from homology"/>
<feature type="domain" description="AMP-dependent synthetase/ligase" evidence="3">
    <location>
        <begin position="28"/>
        <end position="399"/>
    </location>
</feature>
<keyword evidence="2" id="KW-0436">Ligase</keyword>
<organism evidence="5 6">
    <name type="scientific">Sulfobacillus thermotolerans</name>
    <dbReference type="NCBI Taxonomy" id="338644"/>
    <lineage>
        <taxon>Bacteria</taxon>
        <taxon>Bacillati</taxon>
        <taxon>Bacillota</taxon>
        <taxon>Clostridia</taxon>
        <taxon>Eubacteriales</taxon>
        <taxon>Clostridiales Family XVII. Incertae Sedis</taxon>
        <taxon>Sulfobacillus</taxon>
    </lineage>
</organism>
<evidence type="ECO:0000256" key="1">
    <source>
        <dbReference type="ARBA" id="ARBA00006432"/>
    </source>
</evidence>
<evidence type="ECO:0000313" key="5">
    <source>
        <dbReference type="EMBL" id="AUW95511.1"/>
    </source>
</evidence>
<dbReference type="Gene3D" id="3.30.300.30">
    <property type="match status" value="1"/>
</dbReference>
<evidence type="ECO:0000256" key="2">
    <source>
        <dbReference type="ARBA" id="ARBA00022598"/>
    </source>
</evidence>